<evidence type="ECO:0000256" key="7">
    <source>
        <dbReference type="ARBA" id="ARBA00022827"/>
    </source>
</evidence>
<sequence>MKQKAFGVIQSYYKHSPVYGGVFYACFFSMHTRIDIVLCGQQSEEEFLLVVDAIYDRLCQIEKLGNCYDADSELAQLNQFAAIRPQPVSHELYNMLAFCVDCNARTNGHFDITVHSTDYTPDLISKVQLSPKERTLFFQHPGININLSGFLKGYALESIRDLLRSYEVKDALVNMGNSSVLALGKHPLIDGWRVGFGQNVVSQNQEQEILLKDECLTISGNNSFERKHIIIPNSGKLVEGKWAVAVVTKSGAVGEVLSTALFAADARQWKSIKEEFSPRLVLKLV</sequence>
<dbReference type="Proteomes" id="UP000335496">
    <property type="component" value="Unassembled WGS sequence"/>
</dbReference>
<dbReference type="PANTHER" id="PTHR30040">
    <property type="entry name" value="THIAMINE BIOSYNTHESIS LIPOPROTEIN APBE"/>
    <property type="match status" value="1"/>
</dbReference>
<dbReference type="PANTHER" id="PTHR30040:SF2">
    <property type="entry name" value="FAD:PROTEIN FMN TRANSFERASE"/>
    <property type="match status" value="1"/>
</dbReference>
<keyword evidence="10" id="KW-0997">Cell inner membrane</keyword>
<dbReference type="InterPro" id="IPR024932">
    <property type="entry name" value="ApbE"/>
</dbReference>
<keyword evidence="10" id="KW-1003">Cell membrane</keyword>
<reference evidence="12 15" key="3">
    <citation type="journal article" date="2019" name="Science, e1252229">
        <title>Invertible promoters mediate bacterial phase variation, antibiotic resistance, and host adaptation in the gut.</title>
        <authorList>
            <person name="Jiang X."/>
            <person name="Hall A.B."/>
            <person name="Arthur T.D."/>
            <person name="Plichta D.R."/>
            <person name="Covington C.T."/>
            <person name="Poyet M."/>
            <person name="Crothers J."/>
            <person name="Moses P.L."/>
            <person name="Tolonen A.C."/>
            <person name="Vlamakis H."/>
            <person name="Alm E.J."/>
            <person name="Xavier R.J."/>
        </authorList>
    </citation>
    <scope>NUCLEOTIDE SEQUENCE [LARGE SCALE GENOMIC DNA]</scope>
    <source>
        <strain evidence="12">Bj_0095</strain>
        <strain evidence="15">bj_0095</strain>
    </source>
</reference>
<evidence type="ECO:0000256" key="9">
    <source>
        <dbReference type="ARBA" id="ARBA00048540"/>
    </source>
</evidence>
<keyword evidence="8 10" id="KW-0460">Magnesium</keyword>
<dbReference type="GO" id="GO:0005886">
    <property type="term" value="C:plasma membrane"/>
    <property type="evidence" value="ECO:0007669"/>
    <property type="project" value="UniProtKB-SubCell"/>
</dbReference>
<gene>
    <name evidence="13" type="primary">apbE_2</name>
    <name evidence="12" type="ORF">EAJ03_15690</name>
    <name evidence="11" type="ORF">F2Z23_15880</name>
    <name evidence="13" type="ORF">NCTC11155_02524</name>
</gene>
<evidence type="ECO:0000256" key="1">
    <source>
        <dbReference type="ARBA" id="ARBA00001946"/>
    </source>
</evidence>
<reference evidence="13 14" key="1">
    <citation type="submission" date="2018-06" db="EMBL/GenBank/DDBJ databases">
        <authorList>
            <consortium name="Pathogen Informatics"/>
            <person name="Doyle S."/>
        </authorList>
    </citation>
    <scope>NUCLEOTIDE SEQUENCE [LARGE SCALE GENOMIC DNA]</scope>
    <source>
        <strain evidence="13 14">NCTC11155</strain>
    </source>
</reference>
<comment type="catalytic activity">
    <reaction evidence="9 10">
        <text>L-threonyl-[protein] + FAD = FMN-L-threonyl-[protein] + AMP + H(+)</text>
        <dbReference type="Rhea" id="RHEA:36847"/>
        <dbReference type="Rhea" id="RHEA-COMP:11060"/>
        <dbReference type="Rhea" id="RHEA-COMP:11061"/>
        <dbReference type="ChEBI" id="CHEBI:15378"/>
        <dbReference type="ChEBI" id="CHEBI:30013"/>
        <dbReference type="ChEBI" id="CHEBI:57692"/>
        <dbReference type="ChEBI" id="CHEBI:74257"/>
        <dbReference type="ChEBI" id="CHEBI:456215"/>
        <dbReference type="EC" id="2.7.1.180"/>
    </reaction>
</comment>
<dbReference type="STRING" id="483216.BACEGG_03216"/>
<evidence type="ECO:0000313" key="16">
    <source>
        <dbReference type="Proteomes" id="UP000335496"/>
    </source>
</evidence>
<proteinExistence type="inferred from homology"/>
<evidence type="ECO:0000313" key="11">
    <source>
        <dbReference type="EMBL" id="KAA5270880.1"/>
    </source>
</evidence>
<evidence type="ECO:0000313" key="15">
    <source>
        <dbReference type="Proteomes" id="UP000291917"/>
    </source>
</evidence>
<name>A0A380Z9W0_9BACE</name>
<keyword evidence="6 10" id="KW-0479">Metal-binding</keyword>
<accession>A0A380Z9W0</accession>
<comment type="cofactor">
    <cofactor evidence="1 10">
        <name>Mg(2+)</name>
        <dbReference type="ChEBI" id="CHEBI:18420"/>
    </cofactor>
</comment>
<dbReference type="PROSITE" id="PS51257">
    <property type="entry name" value="PROKAR_LIPOPROTEIN"/>
    <property type="match status" value="1"/>
</dbReference>
<dbReference type="InterPro" id="IPR003374">
    <property type="entry name" value="ApbE-like_sf"/>
</dbReference>
<evidence type="ECO:0000256" key="2">
    <source>
        <dbReference type="ARBA" id="ARBA00011955"/>
    </source>
</evidence>
<dbReference type="Pfam" id="PF02424">
    <property type="entry name" value="ApbE"/>
    <property type="match status" value="1"/>
</dbReference>
<evidence type="ECO:0000256" key="10">
    <source>
        <dbReference type="RuleBase" id="RU363002"/>
    </source>
</evidence>
<dbReference type="SUPFAM" id="SSF143631">
    <property type="entry name" value="ApbE-like"/>
    <property type="match status" value="1"/>
</dbReference>
<evidence type="ECO:0000256" key="5">
    <source>
        <dbReference type="ARBA" id="ARBA00022679"/>
    </source>
</evidence>
<keyword evidence="4 10" id="KW-0285">Flavoprotein</keyword>
<keyword evidence="5 10" id="KW-0808">Transferase</keyword>
<comment type="similarity">
    <text evidence="10">Belongs to the ApbE family.</text>
</comment>
<evidence type="ECO:0000256" key="4">
    <source>
        <dbReference type="ARBA" id="ARBA00022630"/>
    </source>
</evidence>
<comment type="function">
    <text evidence="10">Flavin transferase that catalyzes the transfer of the FMN moiety of FAD and its covalent binding to the hydroxyl group of a threonine residue in a target flavoprotein.</text>
</comment>
<organism evidence="13 14">
    <name type="scientific">Bacteroides eggerthii</name>
    <dbReference type="NCBI Taxonomy" id="28111"/>
    <lineage>
        <taxon>Bacteria</taxon>
        <taxon>Pseudomonadati</taxon>
        <taxon>Bacteroidota</taxon>
        <taxon>Bacteroidia</taxon>
        <taxon>Bacteroidales</taxon>
        <taxon>Bacteroidaceae</taxon>
        <taxon>Bacteroides</taxon>
    </lineage>
</organism>
<evidence type="ECO:0000256" key="3">
    <source>
        <dbReference type="ARBA" id="ARBA00016337"/>
    </source>
</evidence>
<keyword evidence="10 13" id="KW-0449">Lipoprotein</keyword>
<keyword evidence="10" id="KW-0472">Membrane</keyword>
<dbReference type="EMBL" id="RCXL01000028">
    <property type="protein sequence ID" value="RYT70338.1"/>
    <property type="molecule type" value="Genomic_DNA"/>
</dbReference>
<dbReference type="OrthoDB" id="9778595at2"/>
<dbReference type="Proteomes" id="UP000254424">
    <property type="component" value="Unassembled WGS sequence"/>
</dbReference>
<dbReference type="Gene3D" id="3.10.520.10">
    <property type="entry name" value="ApbE-like domains"/>
    <property type="match status" value="1"/>
</dbReference>
<keyword evidence="7 10" id="KW-0274">FAD</keyword>
<reference evidence="11 16" key="2">
    <citation type="journal article" date="2019" name="Nat. Med.">
        <title>A library of human gut bacterial isolates paired with longitudinal multiomics data enables mechanistic microbiome research.</title>
        <authorList>
            <person name="Poyet M."/>
            <person name="Groussin M."/>
            <person name="Gibbons S.M."/>
            <person name="Avila-Pacheco J."/>
            <person name="Jiang X."/>
            <person name="Kearney S.M."/>
            <person name="Perrotta A.R."/>
            <person name="Berdy B."/>
            <person name="Zhao S."/>
            <person name="Lieberman T.D."/>
            <person name="Swanson P.K."/>
            <person name="Smith M."/>
            <person name="Roesemann S."/>
            <person name="Alexander J.E."/>
            <person name="Rich S.A."/>
            <person name="Livny J."/>
            <person name="Vlamakis H."/>
            <person name="Clish C."/>
            <person name="Bullock K."/>
            <person name="Deik A."/>
            <person name="Scott J."/>
            <person name="Pierce K.A."/>
            <person name="Xavier R.J."/>
            <person name="Alm E.J."/>
        </authorList>
    </citation>
    <scope>NUCLEOTIDE SEQUENCE [LARGE SCALE GENOMIC DNA]</scope>
    <source>
        <strain evidence="11 16">BIOML-A1</strain>
    </source>
</reference>
<protein>
    <recommendedName>
        <fullName evidence="3 10">FAD:protein FMN transferase</fullName>
        <ecNumber evidence="2 10">2.7.1.180</ecNumber>
    </recommendedName>
</protein>
<dbReference type="GeneID" id="93069279"/>
<dbReference type="EC" id="2.7.1.180" evidence="2 10"/>
<evidence type="ECO:0000256" key="8">
    <source>
        <dbReference type="ARBA" id="ARBA00022842"/>
    </source>
</evidence>
<evidence type="ECO:0000313" key="12">
    <source>
        <dbReference type="EMBL" id="RYT70338.1"/>
    </source>
</evidence>
<evidence type="ECO:0000256" key="6">
    <source>
        <dbReference type="ARBA" id="ARBA00022723"/>
    </source>
</evidence>
<keyword evidence="16" id="KW-1185">Reference proteome</keyword>
<dbReference type="EMBL" id="UFSX01000002">
    <property type="protein sequence ID" value="SUV43134.1"/>
    <property type="molecule type" value="Genomic_DNA"/>
</dbReference>
<comment type="subcellular location">
    <subcellularLocation>
        <location evidence="10">Cell inner membrane</location>
        <topology evidence="10">Lipid-anchor</topology>
        <orientation evidence="10">Periplasmic side</orientation>
    </subcellularLocation>
</comment>
<dbReference type="EMBL" id="VVZX01000026">
    <property type="protein sequence ID" value="KAA5270880.1"/>
    <property type="molecule type" value="Genomic_DNA"/>
</dbReference>
<evidence type="ECO:0000313" key="13">
    <source>
        <dbReference type="EMBL" id="SUV43134.1"/>
    </source>
</evidence>
<dbReference type="Proteomes" id="UP000291917">
    <property type="component" value="Unassembled WGS sequence"/>
</dbReference>
<dbReference type="GO" id="GO:0016740">
    <property type="term" value="F:transferase activity"/>
    <property type="evidence" value="ECO:0007669"/>
    <property type="project" value="UniProtKB-UniRule"/>
</dbReference>
<dbReference type="GO" id="GO:0046872">
    <property type="term" value="F:metal ion binding"/>
    <property type="evidence" value="ECO:0007669"/>
    <property type="project" value="UniProtKB-UniRule"/>
</dbReference>
<evidence type="ECO:0000313" key="14">
    <source>
        <dbReference type="Proteomes" id="UP000254424"/>
    </source>
</evidence>
<dbReference type="AlphaFoldDB" id="A0A380Z9W0"/>
<dbReference type="RefSeq" id="WP_004291688.1">
    <property type="nucleotide sequence ID" value="NZ_CABKNQ010000017.1"/>
</dbReference>